<sequence length="723" mass="81347">MRHHTPEFEAPAMHETQLLIHLREQVSRKTRHILGNLVEAEHDPSKIRSSLLRVYEKKLGTYYQEYAKLHQEILDRIPASEFKEQEELQMDFDRLHIEALLRIEKLSASLAGEYQLSESEVRVLESFQSRQRSESVREKLSGQSNVKPLNHVATTGSNVESAQEERSNRPSVTPTNHTVIPIQPSAKSQPKECRPFGGFHNRHQEKSVSEELYDSSSLEPPAKSETSKDQPNIVHREYDRSSCTKEPRHTTRCGLPSTKDRQGVDWKRTSLRTGLTPTKQSSQSCMPLSSGTAIPVQEIQPVSEDWGPSGRTPWIHHQSQCGCKKLFSAPRIERPTRRVRSDHQLKNAQKEHCKPVSVRNHRQSESARVEHSDPPSYTMRSDESAAPGLLHEVDHRHRPEPAQKKNSNQPRVESYANVHSTTLVDHPESIRKEHSKPTSIEQQLRHVESSIRTVTVAAVKCPELAQEKHSGPSSVEQPVHTATFVEGSAFTPRMQANPSVKELMNLQTRTTESTTSTRGSESAQEELSDLSCVQQTVHTATSAVEPESAYKQHFKPCSDDLPDFTADSPNHVKNAQDEQFWLSYVKPFRGAIAADRKTILDKSSMLLDGKPSFATVINQMESTQVEPSKPSTCVKTLVNPAVFSKGSELETMKCGTITVDNVKLAPNTAARVAIYDTNSEKENSRDLPRLKAMKKWHTKPAKPPPMKLLSDPRLTQEAQFGSI</sequence>
<feature type="region of interest" description="Disordered" evidence="1">
    <location>
        <begin position="326"/>
        <end position="384"/>
    </location>
</feature>
<keyword evidence="3" id="KW-1185">Reference proteome</keyword>
<evidence type="ECO:0000256" key="1">
    <source>
        <dbReference type="SAM" id="MobiDB-lite"/>
    </source>
</evidence>
<reference evidence="3" key="1">
    <citation type="journal article" date="2015" name="Proc. Natl. Acad. Sci. U.S.A.">
        <title>Genome sequence of the Asian Tiger mosquito, Aedes albopictus, reveals insights into its biology, genetics, and evolution.</title>
        <authorList>
            <person name="Chen X.G."/>
            <person name="Jiang X."/>
            <person name="Gu J."/>
            <person name="Xu M."/>
            <person name="Wu Y."/>
            <person name="Deng Y."/>
            <person name="Zhang C."/>
            <person name="Bonizzoni M."/>
            <person name="Dermauw W."/>
            <person name="Vontas J."/>
            <person name="Armbruster P."/>
            <person name="Huang X."/>
            <person name="Yang Y."/>
            <person name="Zhang H."/>
            <person name="He W."/>
            <person name="Peng H."/>
            <person name="Liu Y."/>
            <person name="Wu K."/>
            <person name="Chen J."/>
            <person name="Lirakis M."/>
            <person name="Topalis P."/>
            <person name="Van Leeuwen T."/>
            <person name="Hall A.B."/>
            <person name="Jiang X."/>
            <person name="Thorpe C."/>
            <person name="Mueller R.L."/>
            <person name="Sun C."/>
            <person name="Waterhouse R.M."/>
            <person name="Yan G."/>
            <person name="Tu Z.J."/>
            <person name="Fang X."/>
            <person name="James A.A."/>
        </authorList>
    </citation>
    <scope>NUCLEOTIDE SEQUENCE [LARGE SCALE GENOMIC DNA]</scope>
    <source>
        <strain evidence="3">Foshan</strain>
    </source>
</reference>
<dbReference type="RefSeq" id="XP_062704759.1">
    <property type="nucleotide sequence ID" value="XM_062848775.1"/>
</dbReference>
<feature type="compositionally biased region" description="Polar residues" evidence="1">
    <location>
        <begin position="169"/>
        <end position="178"/>
    </location>
</feature>
<feature type="compositionally biased region" description="Polar residues" evidence="1">
    <location>
        <begin position="271"/>
        <end position="289"/>
    </location>
</feature>
<feature type="region of interest" description="Disordered" evidence="1">
    <location>
        <begin position="132"/>
        <end position="289"/>
    </location>
</feature>
<feature type="region of interest" description="Disordered" evidence="1">
    <location>
        <begin position="507"/>
        <end position="530"/>
    </location>
</feature>
<dbReference type="EnsemblMetazoa" id="AALFPA23_001756.R1347">
    <property type="protein sequence ID" value="AALFPA23_001756.P1347"/>
    <property type="gene ID" value="AALFPA23_001756"/>
</dbReference>
<feature type="compositionally biased region" description="Low complexity" evidence="1">
    <location>
        <begin position="508"/>
        <end position="522"/>
    </location>
</feature>
<dbReference type="GeneID" id="134287062"/>
<evidence type="ECO:0000313" key="3">
    <source>
        <dbReference type="Proteomes" id="UP000069940"/>
    </source>
</evidence>
<feature type="compositionally biased region" description="Basic and acidic residues" evidence="1">
    <location>
        <begin position="258"/>
        <end position="268"/>
    </location>
</feature>
<feature type="compositionally biased region" description="Polar residues" evidence="1">
    <location>
        <begin position="141"/>
        <end position="161"/>
    </location>
</feature>
<feature type="compositionally biased region" description="Basic and acidic residues" evidence="1">
    <location>
        <begin position="362"/>
        <end position="373"/>
    </location>
</feature>
<proteinExistence type="predicted"/>
<feature type="region of interest" description="Disordered" evidence="1">
    <location>
        <begin position="695"/>
        <end position="723"/>
    </location>
</feature>
<protein>
    <submittedName>
        <fullName evidence="2">Uncharacterized protein</fullName>
    </submittedName>
</protein>
<reference evidence="2" key="2">
    <citation type="submission" date="2025-05" db="UniProtKB">
        <authorList>
            <consortium name="EnsemblMetazoa"/>
        </authorList>
    </citation>
    <scope>IDENTIFICATION</scope>
    <source>
        <strain evidence="2">Foshan</strain>
    </source>
</reference>
<evidence type="ECO:0000313" key="2">
    <source>
        <dbReference type="EnsemblMetazoa" id="AALFPA23_001756.P1347"/>
    </source>
</evidence>
<accession>A0ABM1XQ14</accession>
<feature type="compositionally biased region" description="Basic and acidic residues" evidence="1">
    <location>
        <begin position="331"/>
        <end position="354"/>
    </location>
</feature>
<feature type="compositionally biased region" description="Basic and acidic residues" evidence="1">
    <location>
        <begin position="234"/>
        <end position="249"/>
    </location>
</feature>
<dbReference type="Proteomes" id="UP000069940">
    <property type="component" value="Unassembled WGS sequence"/>
</dbReference>
<name>A0ABM1XQ14_AEDAL</name>
<organism evidence="2 3">
    <name type="scientific">Aedes albopictus</name>
    <name type="common">Asian tiger mosquito</name>
    <name type="synonym">Stegomyia albopicta</name>
    <dbReference type="NCBI Taxonomy" id="7160"/>
    <lineage>
        <taxon>Eukaryota</taxon>
        <taxon>Metazoa</taxon>
        <taxon>Ecdysozoa</taxon>
        <taxon>Arthropoda</taxon>
        <taxon>Hexapoda</taxon>
        <taxon>Insecta</taxon>
        <taxon>Pterygota</taxon>
        <taxon>Neoptera</taxon>
        <taxon>Endopterygota</taxon>
        <taxon>Diptera</taxon>
        <taxon>Nematocera</taxon>
        <taxon>Culicoidea</taxon>
        <taxon>Culicidae</taxon>
        <taxon>Culicinae</taxon>
        <taxon>Aedini</taxon>
        <taxon>Aedes</taxon>
        <taxon>Stegomyia</taxon>
    </lineage>
</organism>